<comment type="caution">
    <text evidence="3">The sequence shown here is derived from an EMBL/GenBank/DDBJ whole genome shotgun (WGS) entry which is preliminary data.</text>
</comment>
<gene>
    <name evidence="3" type="ORF">GCM10009846_14440</name>
</gene>
<reference evidence="3 4" key="1">
    <citation type="journal article" date="2019" name="Int. J. Syst. Evol. Microbiol.">
        <title>The Global Catalogue of Microorganisms (GCM) 10K type strain sequencing project: providing services to taxonomists for standard genome sequencing and annotation.</title>
        <authorList>
            <consortium name="The Broad Institute Genomics Platform"/>
            <consortium name="The Broad Institute Genome Sequencing Center for Infectious Disease"/>
            <person name="Wu L."/>
            <person name="Ma J."/>
        </authorList>
    </citation>
    <scope>NUCLEOTIDE SEQUENCE [LARGE SCALE GENOMIC DNA]</scope>
    <source>
        <strain evidence="3 4">JCM 16026</strain>
    </source>
</reference>
<evidence type="ECO:0000256" key="1">
    <source>
        <dbReference type="ARBA" id="ARBA00022801"/>
    </source>
</evidence>
<dbReference type="RefSeq" id="WP_344342191.1">
    <property type="nucleotide sequence ID" value="NZ_BAAAQT010000005.1"/>
</dbReference>
<feature type="domain" description="BD-FAE-like" evidence="2">
    <location>
        <begin position="59"/>
        <end position="256"/>
    </location>
</feature>
<keyword evidence="4" id="KW-1185">Reference proteome</keyword>
<dbReference type="SUPFAM" id="SSF53474">
    <property type="entry name" value="alpha/beta-Hydrolases"/>
    <property type="match status" value="1"/>
</dbReference>
<evidence type="ECO:0000259" key="2">
    <source>
        <dbReference type="Pfam" id="PF20434"/>
    </source>
</evidence>
<dbReference type="PANTHER" id="PTHR48081">
    <property type="entry name" value="AB HYDROLASE SUPERFAMILY PROTEIN C4A8.06C"/>
    <property type="match status" value="1"/>
</dbReference>
<proteinExistence type="predicted"/>
<evidence type="ECO:0000313" key="4">
    <source>
        <dbReference type="Proteomes" id="UP001501599"/>
    </source>
</evidence>
<evidence type="ECO:0000313" key="3">
    <source>
        <dbReference type="EMBL" id="GAA2173247.1"/>
    </source>
</evidence>
<dbReference type="InterPro" id="IPR050300">
    <property type="entry name" value="GDXG_lipolytic_enzyme"/>
</dbReference>
<dbReference type="Pfam" id="PF20434">
    <property type="entry name" value="BD-FAE"/>
    <property type="match status" value="1"/>
</dbReference>
<organism evidence="3 4">
    <name type="scientific">Agrococcus versicolor</name>
    <dbReference type="NCBI Taxonomy" id="501482"/>
    <lineage>
        <taxon>Bacteria</taxon>
        <taxon>Bacillati</taxon>
        <taxon>Actinomycetota</taxon>
        <taxon>Actinomycetes</taxon>
        <taxon>Micrococcales</taxon>
        <taxon>Microbacteriaceae</taxon>
        <taxon>Agrococcus</taxon>
    </lineage>
</organism>
<dbReference type="Gene3D" id="3.40.50.1820">
    <property type="entry name" value="alpha/beta hydrolase"/>
    <property type="match status" value="1"/>
</dbReference>
<dbReference type="Proteomes" id="UP001501599">
    <property type="component" value="Unassembled WGS sequence"/>
</dbReference>
<protein>
    <recommendedName>
        <fullName evidence="2">BD-FAE-like domain-containing protein</fullName>
    </recommendedName>
</protein>
<dbReference type="EMBL" id="BAAAQT010000005">
    <property type="protein sequence ID" value="GAA2173247.1"/>
    <property type="molecule type" value="Genomic_DNA"/>
</dbReference>
<dbReference type="PANTHER" id="PTHR48081:SF13">
    <property type="entry name" value="ALPHA_BETA HYDROLASE"/>
    <property type="match status" value="1"/>
</dbReference>
<dbReference type="InterPro" id="IPR029058">
    <property type="entry name" value="AB_hydrolase_fold"/>
</dbReference>
<sequence>MRRALALASAGVAGALVLVGAIAIPSLAGDRAAVPARSASGVTIAEAIAYGDDVAQRIDVCLPRGEATVDRAAILLVHGGSWARGSRTDAHWRDTCEWLAAAGYVVANVDYRLAPAHPFPAGIDDVTAALAWLRAPETLEAYRIDPARIGAVGGSAGGNLATLLATSGEGAWDAGPRVASVVTLSAPLDLTGADVADDFVARQLAYLGCDAFVDCAAAALASPATFADPTDPPVLVVHGDEDPIPLAQARSFVEALEDADAPVQLAVVPSHRHSIGLLEEPGVRDAVLAFLETTLQEPALG</sequence>
<dbReference type="InterPro" id="IPR049492">
    <property type="entry name" value="BD-FAE-like_dom"/>
</dbReference>
<accession>A0ABN3APT9</accession>
<name>A0ABN3APT9_9MICO</name>
<keyword evidence="1" id="KW-0378">Hydrolase</keyword>